<reference evidence="2 3" key="1">
    <citation type="submission" date="2016-10" db="EMBL/GenBank/DDBJ databases">
        <authorList>
            <person name="de Groot N.N."/>
        </authorList>
    </citation>
    <scope>NUCLEOTIDE SEQUENCE [LARGE SCALE GENOMIC DNA]</scope>
    <source>
        <strain evidence="2 3">R5</strain>
    </source>
</reference>
<dbReference type="AlphaFoldDB" id="A0A1G6VRR9"/>
<proteinExistence type="predicted"/>
<dbReference type="RefSeq" id="WP_092083196.1">
    <property type="nucleotide sequence ID" value="NZ_FMZW01000012.1"/>
</dbReference>
<evidence type="ECO:0000313" key="3">
    <source>
        <dbReference type="Proteomes" id="UP000199245"/>
    </source>
</evidence>
<dbReference type="EMBL" id="FMZW01000012">
    <property type="protein sequence ID" value="SDD56103.1"/>
    <property type="molecule type" value="Genomic_DNA"/>
</dbReference>
<sequence>MRSILLIAAALLSFAATMTLESSDANAVVCARGVYRAGCAGPNGAVVARKPVAAGCRWVWVGGVKVRRCY</sequence>
<evidence type="ECO:0000313" key="2">
    <source>
        <dbReference type="EMBL" id="SDD56103.1"/>
    </source>
</evidence>
<name>A0A1G6VRR9_9BRAD</name>
<keyword evidence="1" id="KW-0732">Signal</keyword>
<dbReference type="Proteomes" id="UP000199245">
    <property type="component" value="Unassembled WGS sequence"/>
</dbReference>
<feature type="chain" id="PRO_5011477798" evidence="1">
    <location>
        <begin position="28"/>
        <end position="70"/>
    </location>
</feature>
<feature type="signal peptide" evidence="1">
    <location>
        <begin position="1"/>
        <end position="27"/>
    </location>
</feature>
<accession>A0A1G6VRR9</accession>
<organism evidence="2 3">
    <name type="scientific">Bradyrhizobium brasilense</name>
    <dbReference type="NCBI Taxonomy" id="1419277"/>
    <lineage>
        <taxon>Bacteria</taxon>
        <taxon>Pseudomonadati</taxon>
        <taxon>Pseudomonadota</taxon>
        <taxon>Alphaproteobacteria</taxon>
        <taxon>Hyphomicrobiales</taxon>
        <taxon>Nitrobacteraceae</taxon>
        <taxon>Bradyrhizobium</taxon>
    </lineage>
</organism>
<gene>
    <name evidence="2" type="ORF">SAMN05216337_1012153</name>
</gene>
<evidence type="ECO:0000256" key="1">
    <source>
        <dbReference type="SAM" id="SignalP"/>
    </source>
</evidence>
<protein>
    <submittedName>
        <fullName evidence="2">Uncharacterized protein</fullName>
    </submittedName>
</protein>